<organism evidence="2 3">
    <name type="scientific">Globodera pallida</name>
    <name type="common">Potato cyst nematode worm</name>
    <name type="synonym">Heterodera pallida</name>
    <dbReference type="NCBI Taxonomy" id="36090"/>
    <lineage>
        <taxon>Eukaryota</taxon>
        <taxon>Metazoa</taxon>
        <taxon>Ecdysozoa</taxon>
        <taxon>Nematoda</taxon>
        <taxon>Chromadorea</taxon>
        <taxon>Rhabditida</taxon>
        <taxon>Tylenchina</taxon>
        <taxon>Tylenchomorpha</taxon>
        <taxon>Tylenchoidea</taxon>
        <taxon>Heteroderidae</taxon>
        <taxon>Heteroderinae</taxon>
        <taxon>Globodera</taxon>
    </lineage>
</organism>
<proteinExistence type="predicted"/>
<dbReference type="Proteomes" id="UP000050741">
    <property type="component" value="Unassembled WGS sequence"/>
</dbReference>
<feature type="domain" description="DUF4440" evidence="1">
    <location>
        <begin position="16"/>
        <end position="120"/>
    </location>
</feature>
<reference evidence="2" key="1">
    <citation type="submission" date="2013-12" db="EMBL/GenBank/DDBJ databases">
        <authorList>
            <person name="Aslett M."/>
        </authorList>
    </citation>
    <scope>NUCLEOTIDE SEQUENCE [LARGE SCALE GENOMIC DNA]</scope>
    <source>
        <strain evidence="2">Lindley</strain>
    </source>
</reference>
<dbReference type="SUPFAM" id="SSF54427">
    <property type="entry name" value="NTF2-like"/>
    <property type="match status" value="1"/>
</dbReference>
<dbReference type="Gene3D" id="3.10.450.50">
    <property type="match status" value="1"/>
</dbReference>
<evidence type="ECO:0000313" key="2">
    <source>
        <dbReference type="Proteomes" id="UP000050741"/>
    </source>
</evidence>
<sequence length="127" mass="14462">MSQNKEESLGKEQKELRAVQHAMERLFKARDAKGLSELYTLDAIFAHPPIKSRADIEKLWQKFLATDTAELHVTFDEVYFSGDLGVENGSYKFTSGDGAVTQQGLFIQTFKRGSDGKWLIHHDFYTC</sequence>
<accession>A0A183C8C9</accession>
<reference evidence="3" key="3">
    <citation type="submission" date="2016-06" db="UniProtKB">
        <authorList>
            <consortium name="WormBaseParasite"/>
        </authorList>
    </citation>
    <scope>IDENTIFICATION</scope>
</reference>
<dbReference type="InterPro" id="IPR027843">
    <property type="entry name" value="DUF4440"/>
</dbReference>
<protein>
    <submittedName>
        <fullName evidence="3">DUF4440 domain-containing protein</fullName>
    </submittedName>
</protein>
<dbReference type="Pfam" id="PF14534">
    <property type="entry name" value="DUF4440"/>
    <property type="match status" value="1"/>
</dbReference>
<reference evidence="2" key="2">
    <citation type="submission" date="2014-05" db="EMBL/GenBank/DDBJ databases">
        <title>The genome and life-stage specific transcriptomes of Globodera pallida elucidate key aspects of plant parasitism by a cyst nematode.</title>
        <authorList>
            <person name="Cotton J.A."/>
            <person name="Lilley C.J."/>
            <person name="Jones L.M."/>
            <person name="Kikuchi T."/>
            <person name="Reid A.J."/>
            <person name="Thorpe P."/>
            <person name="Tsai I.J."/>
            <person name="Beasley H."/>
            <person name="Blok V."/>
            <person name="Cock P.J.A."/>
            <person name="Van den Akker S.E."/>
            <person name="Holroyd N."/>
            <person name="Hunt M."/>
            <person name="Mantelin S."/>
            <person name="Naghra H."/>
            <person name="Pain A."/>
            <person name="Palomares-Rius J.E."/>
            <person name="Zarowiecki M."/>
            <person name="Berriman M."/>
            <person name="Jones J.T."/>
            <person name="Urwin P.E."/>
        </authorList>
    </citation>
    <scope>NUCLEOTIDE SEQUENCE [LARGE SCALE GENOMIC DNA]</scope>
    <source>
        <strain evidence="2">Lindley</strain>
    </source>
</reference>
<keyword evidence="2" id="KW-1185">Reference proteome</keyword>
<evidence type="ECO:0000313" key="3">
    <source>
        <dbReference type="WBParaSite" id="GPLIN_000912500"/>
    </source>
</evidence>
<evidence type="ECO:0000259" key="1">
    <source>
        <dbReference type="Pfam" id="PF14534"/>
    </source>
</evidence>
<dbReference type="InterPro" id="IPR032710">
    <property type="entry name" value="NTF2-like_dom_sf"/>
</dbReference>
<dbReference type="WBParaSite" id="GPLIN_000912500">
    <property type="protein sequence ID" value="GPLIN_000912500"/>
    <property type="gene ID" value="GPLIN_000912500"/>
</dbReference>
<name>A0A183C8C9_GLOPA</name>
<dbReference type="AlphaFoldDB" id="A0A183C8C9"/>